<protein>
    <submittedName>
        <fullName evidence="1">Uncharacterized protein</fullName>
    </submittedName>
</protein>
<dbReference type="RefSeq" id="YP_009487264.1">
    <property type="nucleotide sequence ID" value="NC_037775.1"/>
</dbReference>
<keyword evidence="1" id="KW-0496">Mitochondrion</keyword>
<dbReference type="AlphaFoldDB" id="A0A2S0U3U9"/>
<gene>
    <name evidence="1" type="primary">orf107</name>
</gene>
<organism evidence="1">
    <name type="scientific">Russula foetens</name>
    <dbReference type="NCBI Taxonomy" id="131541"/>
    <lineage>
        <taxon>Eukaryota</taxon>
        <taxon>Fungi</taxon>
        <taxon>Dikarya</taxon>
        <taxon>Basidiomycota</taxon>
        <taxon>Agaricomycotina</taxon>
        <taxon>Agaricomycetes</taxon>
        <taxon>Russulales</taxon>
        <taxon>Russulaceae</taxon>
        <taxon>Russula</taxon>
    </lineage>
</organism>
<geneLocation type="mitochondrion" evidence="1"/>
<name>A0A2S0U3U9_9AGAM</name>
<reference evidence="1" key="1">
    <citation type="journal article" date="2018" name="Int. J. Biol. Macromol.">
        <title>Characterization and comparative mitogenomic analysis of six newly sequenced mitochondrial genomes from ectomycorrhizal fungi (Russula) and phylogenetic analysis of the Agaricomycetes.</title>
        <authorList>
            <person name="Li Q."/>
            <person name="Wang Q."/>
            <person name="Chen C."/>
            <person name="Jin X."/>
            <person name="Chen Z."/>
            <person name="Xiong C."/>
            <person name="Li P."/>
            <person name="Zhao J."/>
            <person name="Huang W."/>
        </authorList>
    </citation>
    <scope>NUCLEOTIDE SEQUENCE</scope>
</reference>
<dbReference type="EMBL" id="MH138074">
    <property type="protein sequence ID" value="AWB36166.1"/>
    <property type="molecule type" value="Genomic_DNA"/>
</dbReference>
<accession>A0A2S0U3U9</accession>
<evidence type="ECO:0000313" key="1">
    <source>
        <dbReference type="EMBL" id="AWB36166.1"/>
    </source>
</evidence>
<dbReference type="GeneID" id="36940710"/>
<sequence length="107" mass="12407">MKYLINKIFSLTIGLFKKSNLDSATMQTPNSPPTFNLNLEQLRECQDILDRGEFINSGKICYPRKYPMRSTDEPISEYSNFDLDFLAKDFTANSIKIFKNQNTQILI</sequence>
<proteinExistence type="predicted"/>